<dbReference type="Proteomes" id="UP000013525">
    <property type="component" value="Unassembled WGS sequence"/>
</dbReference>
<keyword evidence="1" id="KW-0812">Transmembrane</keyword>
<comment type="caution">
    <text evidence="3">The sequence shown here is derived from an EMBL/GenBank/DDBJ whole genome shotgun (WGS) entry which is preliminary data.</text>
</comment>
<dbReference type="EMBL" id="APMY01000131">
    <property type="protein sequence ID" value="EOM74363.1"/>
    <property type="molecule type" value="Genomic_DNA"/>
</dbReference>
<evidence type="ECO:0000256" key="1">
    <source>
        <dbReference type="SAM" id="Phobius"/>
    </source>
</evidence>
<sequence length="110" mass="11549">MNHAMTQMAAGWYPDPEMAGTVRYWDGAAWTESAAPAPTQAPAGTISPVHAYRAISRLLAILGVLAMFGGIGLGFVASEAVSMFFLVGGFLSVGVGVLVWVLRPRVQRAG</sequence>
<dbReference type="InterPro" id="IPR018929">
    <property type="entry name" value="DUF2510"/>
</dbReference>
<dbReference type="PATRIC" id="fig|1273125.3.peg.3958"/>
<evidence type="ECO:0000313" key="3">
    <source>
        <dbReference type="EMBL" id="EOM74363.1"/>
    </source>
</evidence>
<dbReference type="Pfam" id="PF10708">
    <property type="entry name" value="DUF2510"/>
    <property type="match status" value="1"/>
</dbReference>
<evidence type="ECO:0000313" key="4">
    <source>
        <dbReference type="Proteomes" id="UP000013525"/>
    </source>
</evidence>
<accession>R7WH09</accession>
<feature type="domain" description="DUF2510" evidence="2">
    <location>
        <begin position="10"/>
        <end position="43"/>
    </location>
</feature>
<feature type="transmembrane region" description="Helical" evidence="1">
    <location>
        <begin position="83"/>
        <end position="102"/>
    </location>
</feature>
<evidence type="ECO:0000259" key="2">
    <source>
        <dbReference type="Pfam" id="PF10708"/>
    </source>
</evidence>
<reference evidence="3 4" key="1">
    <citation type="journal article" date="2013" name="Genome Announc.">
        <title>Draft Genome Sequence of Rhodococcus rhodnii Strain LMG5362, a Symbiont of Rhodnius prolixus (Hemiptera, Reduviidae, Triatominae), the Principle Vector of Trypanosoma cruzi.</title>
        <authorList>
            <person name="Pachebat J.A."/>
            <person name="van Keulen G."/>
            <person name="Whitten M.M."/>
            <person name="Girdwood S."/>
            <person name="Del Sol R."/>
            <person name="Dyson P.J."/>
            <person name="Facey P.D."/>
        </authorList>
    </citation>
    <scope>NUCLEOTIDE SEQUENCE [LARGE SCALE GENOMIC DNA]</scope>
    <source>
        <strain evidence="3 4">LMG 5362</strain>
    </source>
</reference>
<keyword evidence="4" id="KW-1185">Reference proteome</keyword>
<keyword evidence="1" id="KW-0472">Membrane</keyword>
<name>R7WH09_9NOCA</name>
<organism evidence="3 4">
    <name type="scientific">Rhodococcus rhodnii LMG 5362</name>
    <dbReference type="NCBI Taxonomy" id="1273125"/>
    <lineage>
        <taxon>Bacteria</taxon>
        <taxon>Bacillati</taxon>
        <taxon>Actinomycetota</taxon>
        <taxon>Actinomycetes</taxon>
        <taxon>Mycobacteriales</taxon>
        <taxon>Nocardiaceae</taxon>
        <taxon>Rhodococcus</taxon>
    </lineage>
</organism>
<protein>
    <recommendedName>
        <fullName evidence="2">DUF2510 domain-containing protein</fullName>
    </recommendedName>
</protein>
<proteinExistence type="predicted"/>
<feature type="transmembrane region" description="Helical" evidence="1">
    <location>
        <begin position="58"/>
        <end position="77"/>
    </location>
</feature>
<gene>
    <name evidence="3" type="ORF">Rrhod_4164</name>
</gene>
<dbReference type="AlphaFoldDB" id="R7WH09"/>
<keyword evidence="1" id="KW-1133">Transmembrane helix</keyword>